<dbReference type="Proteomes" id="UP000821865">
    <property type="component" value="Chromosome 2"/>
</dbReference>
<keyword evidence="2" id="KW-1185">Reference proteome</keyword>
<evidence type="ECO:0000313" key="2">
    <source>
        <dbReference type="Proteomes" id="UP000821865"/>
    </source>
</evidence>
<protein>
    <submittedName>
        <fullName evidence="1">Uncharacterized protein</fullName>
    </submittedName>
</protein>
<sequence>MVLYYDPLSKRESIEWRKPEVPLIRVKVTQLTKKIMATIFWDSSWILLIYFKERNATMSAQYYTSIIHKLHDAINEKRREVFHHGVHRLHDNVHTAIVAKAAAKDCSFKETDHSPCGPDLATSDN</sequence>
<dbReference type="EMBL" id="CM023471">
    <property type="protein sequence ID" value="KAH7965521.1"/>
    <property type="molecule type" value="Genomic_DNA"/>
</dbReference>
<organism evidence="1 2">
    <name type="scientific">Dermacentor silvarum</name>
    <name type="common">Tick</name>
    <dbReference type="NCBI Taxonomy" id="543639"/>
    <lineage>
        <taxon>Eukaryota</taxon>
        <taxon>Metazoa</taxon>
        <taxon>Ecdysozoa</taxon>
        <taxon>Arthropoda</taxon>
        <taxon>Chelicerata</taxon>
        <taxon>Arachnida</taxon>
        <taxon>Acari</taxon>
        <taxon>Parasitiformes</taxon>
        <taxon>Ixodida</taxon>
        <taxon>Ixodoidea</taxon>
        <taxon>Ixodidae</taxon>
        <taxon>Rhipicephalinae</taxon>
        <taxon>Dermacentor</taxon>
    </lineage>
</organism>
<name>A0ACB8DCA5_DERSI</name>
<accession>A0ACB8DCA5</accession>
<proteinExistence type="predicted"/>
<reference evidence="1" key="1">
    <citation type="submission" date="2020-05" db="EMBL/GenBank/DDBJ databases">
        <title>Large-scale comparative analyses of tick genomes elucidate their genetic diversity and vector capacities.</title>
        <authorList>
            <person name="Jia N."/>
            <person name="Wang J."/>
            <person name="Shi W."/>
            <person name="Du L."/>
            <person name="Sun Y."/>
            <person name="Zhan W."/>
            <person name="Jiang J."/>
            <person name="Wang Q."/>
            <person name="Zhang B."/>
            <person name="Ji P."/>
            <person name="Sakyi L.B."/>
            <person name="Cui X."/>
            <person name="Yuan T."/>
            <person name="Jiang B."/>
            <person name="Yang W."/>
            <person name="Lam T.T.-Y."/>
            <person name="Chang Q."/>
            <person name="Ding S."/>
            <person name="Wang X."/>
            <person name="Zhu J."/>
            <person name="Ruan X."/>
            <person name="Zhao L."/>
            <person name="Wei J."/>
            <person name="Que T."/>
            <person name="Du C."/>
            <person name="Cheng J."/>
            <person name="Dai P."/>
            <person name="Han X."/>
            <person name="Huang E."/>
            <person name="Gao Y."/>
            <person name="Liu J."/>
            <person name="Shao H."/>
            <person name="Ye R."/>
            <person name="Li L."/>
            <person name="Wei W."/>
            <person name="Wang X."/>
            <person name="Wang C."/>
            <person name="Yang T."/>
            <person name="Huo Q."/>
            <person name="Li W."/>
            <person name="Guo W."/>
            <person name="Chen H."/>
            <person name="Zhou L."/>
            <person name="Ni X."/>
            <person name="Tian J."/>
            <person name="Zhou Y."/>
            <person name="Sheng Y."/>
            <person name="Liu T."/>
            <person name="Pan Y."/>
            <person name="Xia L."/>
            <person name="Li J."/>
            <person name="Zhao F."/>
            <person name="Cao W."/>
        </authorList>
    </citation>
    <scope>NUCLEOTIDE SEQUENCE</scope>
    <source>
        <strain evidence="1">Dsil-2018</strain>
    </source>
</reference>
<comment type="caution">
    <text evidence="1">The sequence shown here is derived from an EMBL/GenBank/DDBJ whole genome shotgun (WGS) entry which is preliminary data.</text>
</comment>
<evidence type="ECO:0000313" key="1">
    <source>
        <dbReference type="EMBL" id="KAH7965521.1"/>
    </source>
</evidence>
<gene>
    <name evidence="1" type="ORF">HPB49_008532</name>
</gene>